<dbReference type="GO" id="GO:0012505">
    <property type="term" value="C:endomembrane system"/>
    <property type="evidence" value="ECO:0007669"/>
    <property type="project" value="UniProtKB-SubCell"/>
</dbReference>
<keyword evidence="3 7" id="KW-1133">Transmembrane helix</keyword>
<feature type="domain" description="Fatty acid hydroxylase" evidence="8">
    <location>
        <begin position="97"/>
        <end position="230"/>
    </location>
</feature>
<feature type="transmembrane region" description="Helical" evidence="7">
    <location>
        <begin position="151"/>
        <end position="173"/>
    </location>
</feature>
<evidence type="ECO:0000256" key="5">
    <source>
        <dbReference type="ARBA" id="ARBA00023098"/>
    </source>
</evidence>
<evidence type="ECO:0000313" key="10">
    <source>
        <dbReference type="Proteomes" id="UP000007838"/>
    </source>
</evidence>
<reference evidence="9 10" key="1">
    <citation type="journal article" date="2011" name="Stand. Genomic Sci.">
        <title>Complete genome of the onion pathogen Enterobacter cloacae EcWSU1.</title>
        <authorList>
            <person name="Humann J.L."/>
            <person name="Wildung M."/>
            <person name="Cheng C.H."/>
            <person name="Lee T."/>
            <person name="Stewart J.E."/>
            <person name="Drew J.C."/>
            <person name="Triplett E.W."/>
            <person name="Main D."/>
            <person name="Schroeder B.K."/>
        </authorList>
    </citation>
    <scope>NUCLEOTIDE SEQUENCE [LARGE SCALE GENOMIC DNA]</scope>
    <source>
        <strain evidence="9 10">EcWSU1</strain>
    </source>
</reference>
<sequence length="394" mass="45083">MYGWQGIWTCADKNIKEYPVSELLFPVLFMLFFVCAEACILQFTRRQNIDWLDIIFNLNSGHIMLWFFRCLEVLCYGFVLEHFSLNLFEGWSAVGVWLFTLLAWDVGFYWLHRLHHQLRLLWAVHVVHHQGENYNLSLGVRNSWYSSLTSIPFFLVLALAGVPLSVFLAVSIVHYSIQFFNHNALTPTLGWLEKVFVTPTHHRVHHLNNKRYADTNYGGTFIFWDKLFGTFCEMPSQEKLTYGVKGRKPSLNPMQESNLPFLQMAGILKTVRLRHRQFDCSILMTGVGAILLFALVLGYIQRYGYSIDNVGAAQSLLFILLAAGSVALGGISEGQRWGVMMWCLVTLSLPLLFLGYWGWNHVYWVAVMAALAAHGIALTYGLGRRSKRGISEPV</sequence>
<dbReference type="Pfam" id="PF04116">
    <property type="entry name" value="FA_hydroxylase"/>
    <property type="match status" value="1"/>
</dbReference>
<dbReference type="AlphaFoldDB" id="G8LEH8"/>
<evidence type="ECO:0000256" key="2">
    <source>
        <dbReference type="ARBA" id="ARBA00022692"/>
    </source>
</evidence>
<dbReference type="EMBL" id="CP002886">
    <property type="protein sequence ID" value="AEW74036.1"/>
    <property type="molecule type" value="Genomic_DNA"/>
</dbReference>
<feature type="transmembrane region" description="Helical" evidence="7">
    <location>
        <begin position="282"/>
        <end position="300"/>
    </location>
</feature>
<dbReference type="GO" id="GO:0008610">
    <property type="term" value="P:lipid biosynthetic process"/>
    <property type="evidence" value="ECO:0007669"/>
    <property type="project" value="InterPro"/>
</dbReference>
<dbReference type="GO" id="GO:0050479">
    <property type="term" value="F:glyceryl-ether monooxygenase activity"/>
    <property type="evidence" value="ECO:0007669"/>
    <property type="project" value="TreeGrafter"/>
</dbReference>
<dbReference type="PANTHER" id="PTHR21624:SF1">
    <property type="entry name" value="ALKYLGLYCEROL MONOOXYGENASE"/>
    <property type="match status" value="1"/>
</dbReference>
<dbReference type="eggNOG" id="COG3000">
    <property type="taxonomic scope" value="Bacteria"/>
</dbReference>
<dbReference type="GO" id="GO:0005506">
    <property type="term" value="F:iron ion binding"/>
    <property type="evidence" value="ECO:0007669"/>
    <property type="project" value="InterPro"/>
</dbReference>
<feature type="transmembrane region" description="Helical" evidence="7">
    <location>
        <begin position="339"/>
        <end position="357"/>
    </location>
</feature>
<keyword evidence="6 7" id="KW-0472">Membrane</keyword>
<comment type="subcellular location">
    <subcellularLocation>
        <location evidence="1">Endomembrane system</location>
        <topology evidence="1">Multi-pass membrane protein</topology>
    </subcellularLocation>
</comment>
<evidence type="ECO:0000256" key="3">
    <source>
        <dbReference type="ARBA" id="ARBA00022989"/>
    </source>
</evidence>
<proteinExistence type="predicted"/>
<dbReference type="GO" id="GO:0016020">
    <property type="term" value="C:membrane"/>
    <property type="evidence" value="ECO:0007669"/>
    <property type="project" value="GOC"/>
</dbReference>
<dbReference type="KEGG" id="eec:EcWSU1_02602"/>
<dbReference type="InterPro" id="IPR051689">
    <property type="entry name" value="Sterol_desaturase/TMEM195"/>
</dbReference>
<keyword evidence="5" id="KW-0443">Lipid metabolism</keyword>
<organism evidence="9 10">
    <name type="scientific">Enterobacter ludwigii</name>
    <dbReference type="NCBI Taxonomy" id="299767"/>
    <lineage>
        <taxon>Bacteria</taxon>
        <taxon>Pseudomonadati</taxon>
        <taxon>Pseudomonadota</taxon>
        <taxon>Gammaproteobacteria</taxon>
        <taxon>Enterobacterales</taxon>
        <taxon>Enterobacteriaceae</taxon>
        <taxon>Enterobacter</taxon>
        <taxon>Enterobacter cloacae complex</taxon>
    </lineage>
</organism>
<keyword evidence="4" id="KW-0560">Oxidoreductase</keyword>
<protein>
    <submittedName>
        <fullName evidence="9">C-5 sterol desaturase</fullName>
    </submittedName>
</protein>
<dbReference type="Proteomes" id="UP000007838">
    <property type="component" value="Chromosome"/>
</dbReference>
<feature type="transmembrane region" description="Helical" evidence="7">
    <location>
        <begin position="23"/>
        <end position="43"/>
    </location>
</feature>
<feature type="transmembrane region" description="Helical" evidence="7">
    <location>
        <begin position="91"/>
        <end position="111"/>
    </location>
</feature>
<feature type="transmembrane region" description="Helical" evidence="7">
    <location>
        <begin position="63"/>
        <end position="79"/>
    </location>
</feature>
<evidence type="ECO:0000256" key="4">
    <source>
        <dbReference type="ARBA" id="ARBA00023002"/>
    </source>
</evidence>
<evidence type="ECO:0000256" key="6">
    <source>
        <dbReference type="ARBA" id="ARBA00023136"/>
    </source>
</evidence>
<dbReference type="PANTHER" id="PTHR21624">
    <property type="entry name" value="STEROL DESATURASE-RELATED PROTEIN"/>
    <property type="match status" value="1"/>
</dbReference>
<feature type="transmembrane region" description="Helical" evidence="7">
    <location>
        <begin position="312"/>
        <end position="332"/>
    </location>
</feature>
<evidence type="ECO:0000313" key="9">
    <source>
        <dbReference type="EMBL" id="AEW74036.1"/>
    </source>
</evidence>
<dbReference type="GO" id="GO:0006643">
    <property type="term" value="P:membrane lipid metabolic process"/>
    <property type="evidence" value="ECO:0007669"/>
    <property type="project" value="TreeGrafter"/>
</dbReference>
<evidence type="ECO:0000259" key="8">
    <source>
        <dbReference type="Pfam" id="PF04116"/>
    </source>
</evidence>
<feature type="transmembrane region" description="Helical" evidence="7">
    <location>
        <begin position="363"/>
        <end position="382"/>
    </location>
</feature>
<evidence type="ECO:0000256" key="7">
    <source>
        <dbReference type="SAM" id="Phobius"/>
    </source>
</evidence>
<name>G8LEH8_9ENTR</name>
<evidence type="ECO:0000256" key="1">
    <source>
        <dbReference type="ARBA" id="ARBA00004127"/>
    </source>
</evidence>
<dbReference type="HOGENOM" id="CLU_033631_2_0_6"/>
<accession>G8LEH8</accession>
<dbReference type="InterPro" id="IPR006694">
    <property type="entry name" value="Fatty_acid_hydroxylase"/>
</dbReference>
<keyword evidence="2 7" id="KW-0812">Transmembrane</keyword>
<gene>
    <name evidence="9" type="primary">erg3</name>
    <name evidence="9" type="ORF">EcWSU1_02602</name>
</gene>